<organism evidence="1">
    <name type="scientific">uncultured Cytophagales bacterium</name>
    <dbReference type="NCBI Taxonomy" id="158755"/>
    <lineage>
        <taxon>Bacteria</taxon>
        <taxon>Pseudomonadati</taxon>
        <taxon>Bacteroidota</taxon>
        <taxon>Sphingobacteriia</taxon>
        <taxon>Sphingobacteriales</taxon>
        <taxon>environmental samples</taxon>
    </lineage>
</organism>
<dbReference type="EMBL" id="CADCTQ010000055">
    <property type="protein sequence ID" value="CAA9223840.1"/>
    <property type="molecule type" value="Genomic_DNA"/>
</dbReference>
<dbReference type="AlphaFoldDB" id="A0A6J4HI53"/>
<name>A0A6J4HI53_9SPHI</name>
<evidence type="ECO:0000313" key="1">
    <source>
        <dbReference type="EMBL" id="CAA9223840.1"/>
    </source>
</evidence>
<protein>
    <submittedName>
        <fullName evidence="1">Uncharacterized protein</fullName>
    </submittedName>
</protein>
<gene>
    <name evidence="1" type="ORF">AVDCRST_MAG56-585</name>
</gene>
<sequence>MGTAEKVSVRSLLRVAEAEKEVIVLAVWHTSQHPDRLQKRLG</sequence>
<reference evidence="1" key="1">
    <citation type="submission" date="2020-02" db="EMBL/GenBank/DDBJ databases">
        <authorList>
            <person name="Meier V. D."/>
        </authorList>
    </citation>
    <scope>NUCLEOTIDE SEQUENCE</scope>
    <source>
        <strain evidence="1">AVDCRST_MAG56</strain>
    </source>
</reference>
<accession>A0A6J4HI53</accession>
<proteinExistence type="predicted"/>